<dbReference type="GO" id="GO:0051015">
    <property type="term" value="F:actin filament binding"/>
    <property type="evidence" value="ECO:0007669"/>
    <property type="project" value="InterPro"/>
</dbReference>
<accession>A0A0G4NNV3</accession>
<evidence type="ECO:0000256" key="13">
    <source>
        <dbReference type="PROSITE-ProRule" id="PRU00282"/>
    </source>
</evidence>
<evidence type="ECO:0000256" key="9">
    <source>
        <dbReference type="ARBA" id="ARBA00022989"/>
    </source>
</evidence>
<protein>
    <recommendedName>
        <fullName evidence="14">Calponin-homology (CH) domain-containing protein</fullName>
    </recommendedName>
</protein>
<dbReference type="CDD" id="cd21303">
    <property type="entry name" value="CH_FIMB_rpt4"/>
    <property type="match status" value="1"/>
</dbReference>
<dbReference type="PROSITE" id="PS50021">
    <property type="entry name" value="CH"/>
    <property type="match status" value="2"/>
</dbReference>
<keyword evidence="12" id="KW-0009">Actin-binding</keyword>
<comment type="similarity">
    <text evidence="2">Belongs to the mitochondrial carrier (TC 2.A.29) family.</text>
</comment>
<dbReference type="GO" id="GO:0032432">
    <property type="term" value="C:actin filament bundle"/>
    <property type="evidence" value="ECO:0007669"/>
    <property type="project" value="TreeGrafter"/>
</dbReference>
<evidence type="ECO:0000313" key="15">
    <source>
        <dbReference type="EMBL" id="CRK48153.1"/>
    </source>
</evidence>
<dbReference type="Gene3D" id="1.50.40.10">
    <property type="entry name" value="Mitochondrial carrier domain"/>
    <property type="match status" value="1"/>
</dbReference>
<dbReference type="Pfam" id="PF00307">
    <property type="entry name" value="CH"/>
    <property type="match status" value="3"/>
</dbReference>
<evidence type="ECO:0000256" key="1">
    <source>
        <dbReference type="ARBA" id="ARBA00004448"/>
    </source>
</evidence>
<dbReference type="InterPro" id="IPR001715">
    <property type="entry name" value="CH_dom"/>
</dbReference>
<evidence type="ECO:0000313" key="16">
    <source>
        <dbReference type="Proteomes" id="UP000045706"/>
    </source>
</evidence>
<dbReference type="PROSITE" id="PS00020">
    <property type="entry name" value="ACTININ_2"/>
    <property type="match status" value="1"/>
</dbReference>
<dbReference type="InterPro" id="IPR018108">
    <property type="entry name" value="MCP_transmembrane"/>
</dbReference>
<evidence type="ECO:0000256" key="10">
    <source>
        <dbReference type="ARBA" id="ARBA00023128"/>
    </source>
</evidence>
<feature type="repeat" description="Solcar" evidence="13">
    <location>
        <begin position="638"/>
        <end position="727"/>
    </location>
</feature>
<evidence type="ECO:0000256" key="7">
    <source>
        <dbReference type="ARBA" id="ARBA00022792"/>
    </source>
</evidence>
<evidence type="ECO:0000256" key="2">
    <source>
        <dbReference type="ARBA" id="ARBA00006375"/>
    </source>
</evidence>
<dbReference type="FunFam" id="1.50.40.10:FF:000016">
    <property type="entry name" value="Solute carrier family 25 member 23"/>
    <property type="match status" value="1"/>
</dbReference>
<dbReference type="GO" id="GO:0030479">
    <property type="term" value="C:actin cortical patch"/>
    <property type="evidence" value="ECO:0007669"/>
    <property type="project" value="UniProtKB-ARBA"/>
</dbReference>
<keyword evidence="11 13" id="KW-0472">Membrane</keyword>
<dbReference type="InterPro" id="IPR036872">
    <property type="entry name" value="CH_dom_sf"/>
</dbReference>
<keyword evidence="3" id="KW-0813">Transport</keyword>
<feature type="repeat" description="Solcar" evidence="13">
    <location>
        <begin position="436"/>
        <end position="524"/>
    </location>
</feature>
<dbReference type="PROSITE" id="PS00018">
    <property type="entry name" value="EF_HAND_1"/>
    <property type="match status" value="1"/>
</dbReference>
<evidence type="ECO:0000256" key="6">
    <source>
        <dbReference type="ARBA" id="ARBA00022737"/>
    </source>
</evidence>
<gene>
    <name evidence="15" type="ORF">BN1723_001410</name>
</gene>
<keyword evidence="7" id="KW-0999">Mitochondrion inner membrane</keyword>
<dbReference type="GO" id="GO:0051017">
    <property type="term" value="P:actin filament bundle assembly"/>
    <property type="evidence" value="ECO:0007669"/>
    <property type="project" value="InterPro"/>
</dbReference>
<keyword evidence="10" id="KW-0496">Mitochondrion</keyword>
<dbReference type="SUPFAM" id="SSF103506">
    <property type="entry name" value="Mitochondrial carrier"/>
    <property type="match status" value="1"/>
</dbReference>
<dbReference type="InterPro" id="IPR039959">
    <property type="entry name" value="Fimbrin/Plastin"/>
</dbReference>
<dbReference type="CDD" id="cd21294">
    <property type="entry name" value="CH_FIMB_rpt1"/>
    <property type="match status" value="1"/>
</dbReference>
<dbReference type="InterPro" id="IPR001589">
    <property type="entry name" value="Actinin_actin-bd_CS"/>
</dbReference>
<dbReference type="GO" id="GO:0005743">
    <property type="term" value="C:mitochondrial inner membrane"/>
    <property type="evidence" value="ECO:0007669"/>
    <property type="project" value="UniProtKB-SubCell"/>
</dbReference>
<feature type="domain" description="Calponin-homology (CH)" evidence="14">
    <location>
        <begin position="1"/>
        <end position="103"/>
    </location>
</feature>
<dbReference type="EMBL" id="CVQI01037272">
    <property type="protein sequence ID" value="CRK48153.1"/>
    <property type="molecule type" value="Genomic_DNA"/>
</dbReference>
<keyword evidence="6" id="KW-0677">Repeat</keyword>
<dbReference type="SMART" id="SM00033">
    <property type="entry name" value="CH"/>
    <property type="match status" value="3"/>
</dbReference>
<keyword evidence="4 13" id="KW-0812">Transmembrane</keyword>
<evidence type="ECO:0000256" key="3">
    <source>
        <dbReference type="ARBA" id="ARBA00022448"/>
    </source>
</evidence>
<reference evidence="16" key="1">
    <citation type="submission" date="2015-05" db="EMBL/GenBank/DDBJ databases">
        <authorList>
            <person name="Fogelqvist Johan"/>
        </authorList>
    </citation>
    <scope>NUCLEOTIDE SEQUENCE [LARGE SCALE GENOMIC DNA]</scope>
</reference>
<keyword evidence="5" id="KW-0479">Metal-binding</keyword>
<name>A0A0G4NNV3_VERLO</name>
<dbReference type="SUPFAM" id="SSF47576">
    <property type="entry name" value="Calponin-homology domain, CH-domain"/>
    <property type="match status" value="2"/>
</dbReference>
<dbReference type="PANTHER" id="PTHR19961">
    <property type="entry name" value="FIMBRIN/PLASTIN"/>
    <property type="match status" value="1"/>
</dbReference>
<dbReference type="Proteomes" id="UP000045706">
    <property type="component" value="Unassembled WGS sequence"/>
</dbReference>
<dbReference type="FunFam" id="1.10.418.10:FF:000010">
    <property type="entry name" value="Plastin-3 isoform 1"/>
    <property type="match status" value="1"/>
</dbReference>
<dbReference type="PROSITE" id="PS50920">
    <property type="entry name" value="SOLCAR"/>
    <property type="match status" value="3"/>
</dbReference>
<feature type="domain" description="Calponin-homology (CH)" evidence="14">
    <location>
        <begin position="197"/>
        <end position="318"/>
    </location>
</feature>
<evidence type="ECO:0000256" key="12">
    <source>
        <dbReference type="ARBA" id="ARBA00023203"/>
    </source>
</evidence>
<dbReference type="GO" id="GO:0046872">
    <property type="term" value="F:metal ion binding"/>
    <property type="evidence" value="ECO:0007669"/>
    <property type="project" value="UniProtKB-KW"/>
</dbReference>
<dbReference type="GO" id="GO:0051639">
    <property type="term" value="P:actin filament network formation"/>
    <property type="evidence" value="ECO:0007669"/>
    <property type="project" value="TreeGrafter"/>
</dbReference>
<keyword evidence="8" id="KW-0106">Calcium</keyword>
<dbReference type="PRINTS" id="PR00926">
    <property type="entry name" value="MITOCARRIER"/>
</dbReference>
<dbReference type="GO" id="GO:0005884">
    <property type="term" value="C:actin filament"/>
    <property type="evidence" value="ECO:0007669"/>
    <property type="project" value="TreeGrafter"/>
</dbReference>
<feature type="repeat" description="Solcar" evidence="13">
    <location>
        <begin position="534"/>
        <end position="629"/>
    </location>
</feature>
<evidence type="ECO:0000256" key="4">
    <source>
        <dbReference type="ARBA" id="ARBA00022692"/>
    </source>
</evidence>
<dbReference type="InterPro" id="IPR023395">
    <property type="entry name" value="MCP_dom_sf"/>
</dbReference>
<comment type="subcellular location">
    <subcellularLocation>
        <location evidence="1">Mitochondrion inner membrane</location>
        <topology evidence="1">Multi-pass membrane protein</topology>
    </subcellularLocation>
</comment>
<keyword evidence="9" id="KW-1133">Transmembrane helix</keyword>
<sequence length="740" mass="81408">MVRWANEMSKKGGRNSAIRSFKDPSIGTGIFLLDVLNGMKSSYVDYDLVTPGHTDDDAYLNAKLSISIARKMGATIWLVPEDICQVRSRLVTTFIGSLMATSERIERQPYDVVRQALKEVDLDSSRRVELEDYVGLIAKLRDSSPAQKRMSTGPAPGAAASIVAQATGGGGRARATSNAGKIHVQGSNANVTHTINEDERTEFTRHINAVLAGDPDLGSRLPFPTDTFEMFDDCKDGLVLAKLINDSVPDTIDERVLNLPGRKIKTLNAFHKTENNNIVIESAKGIGCSVVNIGSGDIIEGREHLILGLIWQIIRRGLLGKIDIKLHPELYRLLEEDETLEQFLRLPPEQILLRWVNYHLKAANWPRRVNNFSSDIKDGENYTVLLAQIGSEYGNTRAPLQTNDLLQRAEQSETEIAETRVAPVDRTTQFYETISQPVVAAFCAGGVAGAVSRTVVSPLERLKILFQIQSAGRDAYKLSVGQGLKKMWVEEGWRGFMRGNGTNCIRIVPYSAVQFGSYNFYKRNIFEASPGADLSSLTRLICGGAAGITSVFFTYPLDIVRTRLSIQSASFAELGARPDHLPGMWSTLKSMYKTEGGMAALYRGITPTVAGVAPYVGLNFMTYEIVRTYLTPEGEQNPSAVRKLLAGAISGAVAQTCTYPFDVLRRRFQINTMSGMGYQYKGVTDAVRVILAQEGIKGLYKGIVPNLLKVAPSMASSWLSFELSRDFLVSLNPGDEEVII</sequence>
<dbReference type="GO" id="GO:0110009">
    <property type="term" value="P:formin-nucleated actin cable organization"/>
    <property type="evidence" value="ECO:0007669"/>
    <property type="project" value="UniProtKB-ARBA"/>
</dbReference>
<proteinExistence type="inferred from homology"/>
<evidence type="ECO:0000256" key="11">
    <source>
        <dbReference type="ARBA" id="ARBA00023136"/>
    </source>
</evidence>
<dbReference type="InterPro" id="IPR018247">
    <property type="entry name" value="EF_Hand_1_Ca_BS"/>
</dbReference>
<evidence type="ECO:0000256" key="5">
    <source>
        <dbReference type="ARBA" id="ARBA00022723"/>
    </source>
</evidence>
<evidence type="ECO:0000256" key="8">
    <source>
        <dbReference type="ARBA" id="ARBA00022837"/>
    </source>
</evidence>
<dbReference type="InterPro" id="IPR002067">
    <property type="entry name" value="MCP"/>
</dbReference>
<evidence type="ECO:0000259" key="14">
    <source>
        <dbReference type="PROSITE" id="PS50021"/>
    </source>
</evidence>
<dbReference type="Gene3D" id="1.10.418.10">
    <property type="entry name" value="Calponin-like domain"/>
    <property type="match status" value="3"/>
</dbReference>
<organism evidence="15 16">
    <name type="scientific">Verticillium longisporum</name>
    <name type="common">Verticillium dahliae var. longisporum</name>
    <dbReference type="NCBI Taxonomy" id="100787"/>
    <lineage>
        <taxon>Eukaryota</taxon>
        <taxon>Fungi</taxon>
        <taxon>Dikarya</taxon>
        <taxon>Ascomycota</taxon>
        <taxon>Pezizomycotina</taxon>
        <taxon>Sordariomycetes</taxon>
        <taxon>Hypocreomycetidae</taxon>
        <taxon>Glomerellales</taxon>
        <taxon>Plectosphaerellaceae</taxon>
        <taxon>Verticillium</taxon>
    </lineage>
</organism>
<dbReference type="PANTHER" id="PTHR19961:SF18">
    <property type="entry name" value="FI19014P1"/>
    <property type="match status" value="1"/>
</dbReference>
<dbReference type="FunFam" id="1.10.418.10:FF:000016">
    <property type="entry name" value="Probable fimbrin"/>
    <property type="match status" value="1"/>
</dbReference>
<dbReference type="Pfam" id="PF00153">
    <property type="entry name" value="Mito_carr"/>
    <property type="match status" value="3"/>
</dbReference>
<dbReference type="AlphaFoldDB" id="A0A0G4NNV3"/>
<dbReference type="GO" id="GO:0055085">
    <property type="term" value="P:transmembrane transport"/>
    <property type="evidence" value="ECO:0007669"/>
    <property type="project" value="InterPro"/>
</dbReference>